<dbReference type="InterPro" id="IPR050987">
    <property type="entry name" value="AtrR-like"/>
</dbReference>
<dbReference type="Proteomes" id="UP000002748">
    <property type="component" value="Unassembled WGS sequence"/>
</dbReference>
<dbReference type="RefSeq" id="XP_014182691.1">
    <property type="nucleotide sequence ID" value="XM_014327216.1"/>
</dbReference>
<dbReference type="GO" id="GO:0005634">
    <property type="term" value="C:nucleus"/>
    <property type="evidence" value="ECO:0007669"/>
    <property type="project" value="UniProtKB-SubCell"/>
</dbReference>
<feature type="region of interest" description="Disordered" evidence="5">
    <location>
        <begin position="536"/>
        <end position="560"/>
    </location>
</feature>
<evidence type="ECO:0000256" key="5">
    <source>
        <dbReference type="SAM" id="MobiDB-lite"/>
    </source>
</evidence>
<organism evidence="6 7">
    <name type="scientific">Trichosporon asahii var. asahii (strain ATCC 90039 / CBS 2479 / JCM 2466 / KCTC 7840 / NBRC 103889/ NCYC 2677 / UAMH 7654)</name>
    <name type="common">Yeast</name>
    <dbReference type="NCBI Taxonomy" id="1186058"/>
    <lineage>
        <taxon>Eukaryota</taxon>
        <taxon>Fungi</taxon>
        <taxon>Dikarya</taxon>
        <taxon>Basidiomycota</taxon>
        <taxon>Agaricomycotina</taxon>
        <taxon>Tremellomycetes</taxon>
        <taxon>Trichosporonales</taxon>
        <taxon>Trichosporonaceae</taxon>
        <taxon>Trichosporon</taxon>
    </lineage>
</organism>
<evidence type="ECO:0000256" key="1">
    <source>
        <dbReference type="ARBA" id="ARBA00004123"/>
    </source>
</evidence>
<sequence>MSAKKKRLIVSGTEELHERIHELEMALAAEFRKTSAGELHPLLRAERTPETDRGIWVRPATLVAGCLVGSGLSLTPETVLPSLPPADVAAMRGRLPPWPAGQDALRTVRELGNPLLSPEKEGELLTLCADGSQGSRGTLGLLFAHLALGTQCNTLLVEPIAARGFADAARTLADASTAGVQAGAILAEYAANDGRLGDAWAIAGEALVRAHGIGLPEPDIEIRRTTYWELVGWSRVLGLLLGRPNQARNDAGDAKPPQGERYRLFSLLESVLDLVRRHTATRADHQTTSATPVSLDALRRADDALSALRNDLPPIAIARSVPPANTVGALTLRLLVSFARLMLCSPAEALFSTAYEAANECLETQRRWVVFHPRLLERTGWVWAVADAAATFLGKVVTSSPDGAYATPAFAALTGYVEIVVAAGRALGPLAAVVEASRAAVGERSSRQTVSPVQQLTALSRPGTAGNGRYFDHTAQAFQQHQSPETDFGGYPIPQLQSQAQAPATAGMQEFQRGFSMPPPRVPIIPQVPRIDTQFAHPSHQTAPPHPQPSQARDDAQPWSSYELLPPGLGLDIVFSPRRGSVGMERERAPPGTAMGRAMSLPALPAEMALMPQVGQQSPQQILGMSPLMPSPSPMSEQEAPFFLRPGTAS</sequence>
<evidence type="ECO:0000256" key="3">
    <source>
        <dbReference type="ARBA" id="ARBA00023125"/>
    </source>
</evidence>
<comment type="subcellular location">
    <subcellularLocation>
        <location evidence="1">Nucleus</location>
    </subcellularLocation>
</comment>
<dbReference type="PANTHER" id="PTHR46910:SF3">
    <property type="entry name" value="HALOTOLERANCE PROTEIN 9-RELATED"/>
    <property type="match status" value="1"/>
</dbReference>
<proteinExistence type="predicted"/>
<dbReference type="VEuPathDB" id="FungiDB:A1Q1_06967"/>
<protein>
    <submittedName>
        <fullName evidence="6">Transcriptional regulatory protein</fullName>
    </submittedName>
</protein>
<gene>
    <name evidence="6" type="ORF">A1Q1_06967</name>
</gene>
<evidence type="ECO:0000313" key="7">
    <source>
        <dbReference type="Proteomes" id="UP000002748"/>
    </source>
</evidence>
<dbReference type="EMBL" id="ALBS01000047">
    <property type="protein sequence ID" value="EJT51736.1"/>
    <property type="molecule type" value="Genomic_DNA"/>
</dbReference>
<dbReference type="GeneID" id="25990479"/>
<reference evidence="6 7" key="1">
    <citation type="journal article" date="2012" name="Eukaryot. Cell">
        <title>Draft genome sequence of CBS 2479, the standard type strain of Trichosporon asahii.</title>
        <authorList>
            <person name="Yang R.Y."/>
            <person name="Li H.T."/>
            <person name="Zhu H."/>
            <person name="Zhou G.P."/>
            <person name="Wang M."/>
            <person name="Wang L."/>
        </authorList>
    </citation>
    <scope>NUCLEOTIDE SEQUENCE [LARGE SCALE GENOMIC DNA]</scope>
    <source>
        <strain evidence="7">ATCC 90039 / CBS 2479 / JCM 2466 / KCTC 7840 / NCYC 2677 / UAMH 7654</strain>
    </source>
</reference>
<dbReference type="PANTHER" id="PTHR46910">
    <property type="entry name" value="TRANSCRIPTION FACTOR PDR1"/>
    <property type="match status" value="1"/>
</dbReference>
<keyword evidence="2" id="KW-0479">Metal-binding</keyword>
<evidence type="ECO:0000256" key="2">
    <source>
        <dbReference type="ARBA" id="ARBA00022723"/>
    </source>
</evidence>
<evidence type="ECO:0000256" key="4">
    <source>
        <dbReference type="ARBA" id="ARBA00023242"/>
    </source>
</evidence>
<keyword evidence="3" id="KW-0238">DNA-binding</keyword>
<comment type="caution">
    <text evidence="6">The sequence shown here is derived from an EMBL/GenBank/DDBJ whole genome shotgun (WGS) entry which is preliminary data.</text>
</comment>
<dbReference type="CDD" id="cd12148">
    <property type="entry name" value="fungal_TF_MHR"/>
    <property type="match status" value="1"/>
</dbReference>
<dbReference type="AlphaFoldDB" id="J5TN53"/>
<keyword evidence="4" id="KW-0539">Nucleus</keyword>
<dbReference type="KEGG" id="tasa:A1Q1_06967"/>
<name>J5TN53_TRIAS</name>
<accession>J5TN53</accession>
<dbReference type="GO" id="GO:0003700">
    <property type="term" value="F:DNA-binding transcription factor activity"/>
    <property type="evidence" value="ECO:0007669"/>
    <property type="project" value="InterPro"/>
</dbReference>
<dbReference type="OrthoDB" id="3364175at2759"/>
<feature type="region of interest" description="Disordered" evidence="5">
    <location>
        <begin position="622"/>
        <end position="650"/>
    </location>
</feature>
<dbReference type="GO" id="GO:0003677">
    <property type="term" value="F:DNA binding"/>
    <property type="evidence" value="ECO:0007669"/>
    <property type="project" value="UniProtKB-KW"/>
</dbReference>
<dbReference type="HOGENOM" id="CLU_421616_0_0_1"/>
<dbReference type="GO" id="GO:0046872">
    <property type="term" value="F:metal ion binding"/>
    <property type="evidence" value="ECO:0007669"/>
    <property type="project" value="UniProtKB-KW"/>
</dbReference>
<evidence type="ECO:0000313" key="6">
    <source>
        <dbReference type="EMBL" id="EJT51736.1"/>
    </source>
</evidence>